<keyword evidence="3" id="KW-1185">Reference proteome</keyword>
<dbReference type="PANTHER" id="PTHR42648">
    <property type="entry name" value="TRANSPOSASE, PUTATIVE-RELATED"/>
    <property type="match status" value="1"/>
</dbReference>
<accession>A0ABY9DAY8</accession>
<dbReference type="Proteomes" id="UP001227230">
    <property type="component" value="Chromosome 14"/>
</dbReference>
<dbReference type="InterPro" id="IPR036397">
    <property type="entry name" value="RNaseH_sf"/>
</dbReference>
<dbReference type="InterPro" id="IPR001584">
    <property type="entry name" value="Integrase_cat-core"/>
</dbReference>
<proteinExistence type="predicted"/>
<gene>
    <name evidence="2" type="ORF">VitviT2T_021825</name>
</gene>
<evidence type="ECO:0000313" key="2">
    <source>
        <dbReference type="EMBL" id="WKA03735.1"/>
    </source>
</evidence>
<reference evidence="2 3" key="1">
    <citation type="journal article" date="2023" name="Hortic Res">
        <title>The complete reference genome for grapevine (Vitis vinifera L.) genetics and breeding.</title>
        <authorList>
            <person name="Shi X."/>
            <person name="Cao S."/>
            <person name="Wang X."/>
            <person name="Huang S."/>
            <person name="Wang Y."/>
            <person name="Liu Z."/>
            <person name="Liu W."/>
            <person name="Leng X."/>
            <person name="Peng Y."/>
            <person name="Wang N."/>
            <person name="Wang Y."/>
            <person name="Ma Z."/>
            <person name="Xu X."/>
            <person name="Zhang F."/>
            <person name="Xue H."/>
            <person name="Zhong H."/>
            <person name="Wang Y."/>
            <person name="Zhang K."/>
            <person name="Velt A."/>
            <person name="Avia K."/>
            <person name="Holtgrawe D."/>
            <person name="Grimplet J."/>
            <person name="Matus J.T."/>
            <person name="Ware D."/>
            <person name="Wu X."/>
            <person name="Wang H."/>
            <person name="Liu C."/>
            <person name="Fang Y."/>
            <person name="Rustenholz C."/>
            <person name="Cheng Z."/>
            <person name="Xiao H."/>
            <person name="Zhou Y."/>
        </authorList>
    </citation>
    <scope>NUCLEOTIDE SEQUENCE [LARGE SCALE GENOMIC DNA]</scope>
    <source>
        <strain evidence="3">cv. Pinot noir / PN40024</strain>
        <tissue evidence="2">Leaf</tissue>
    </source>
</reference>
<dbReference type="PANTHER" id="PTHR42648:SF21">
    <property type="entry name" value="CYSTEINE-RICH RLK (RECEPTOR-LIKE PROTEIN KINASE) 8"/>
    <property type="match status" value="1"/>
</dbReference>
<dbReference type="Gene3D" id="3.30.420.10">
    <property type="entry name" value="Ribonuclease H-like superfamily/Ribonuclease H"/>
    <property type="match status" value="1"/>
</dbReference>
<dbReference type="SUPFAM" id="SSF53098">
    <property type="entry name" value="Ribonuclease H-like"/>
    <property type="match status" value="1"/>
</dbReference>
<dbReference type="InterPro" id="IPR012337">
    <property type="entry name" value="RNaseH-like_sf"/>
</dbReference>
<sequence length="160" mass="19210">MDLFGPSRTPSLRGKSYAYVIVDDFSRYTWVLFLSQKNEAFYEFSKFCNKVQNEKGFTITCIRSDHRREFENIDIEEYCNEHGINYNFSAPRTPKKNGVVERKNKNLQEMARTMLNENNLPKYFWVEEVNTSCYVLNRILLRPILKKTPYELWKKQETQH</sequence>
<name>A0ABY9DAY8_VITVI</name>
<dbReference type="InterPro" id="IPR039537">
    <property type="entry name" value="Retrotran_Ty1/copia-like"/>
</dbReference>
<feature type="domain" description="Integrase catalytic" evidence="1">
    <location>
        <begin position="1"/>
        <end position="157"/>
    </location>
</feature>
<evidence type="ECO:0000259" key="1">
    <source>
        <dbReference type="PROSITE" id="PS50994"/>
    </source>
</evidence>
<evidence type="ECO:0000313" key="3">
    <source>
        <dbReference type="Proteomes" id="UP001227230"/>
    </source>
</evidence>
<dbReference type="PROSITE" id="PS50994">
    <property type="entry name" value="INTEGRASE"/>
    <property type="match status" value="1"/>
</dbReference>
<organism evidence="2 3">
    <name type="scientific">Vitis vinifera</name>
    <name type="common">Grape</name>
    <dbReference type="NCBI Taxonomy" id="29760"/>
    <lineage>
        <taxon>Eukaryota</taxon>
        <taxon>Viridiplantae</taxon>
        <taxon>Streptophyta</taxon>
        <taxon>Embryophyta</taxon>
        <taxon>Tracheophyta</taxon>
        <taxon>Spermatophyta</taxon>
        <taxon>Magnoliopsida</taxon>
        <taxon>eudicotyledons</taxon>
        <taxon>Gunneridae</taxon>
        <taxon>Pentapetalae</taxon>
        <taxon>rosids</taxon>
        <taxon>Vitales</taxon>
        <taxon>Vitaceae</taxon>
        <taxon>Viteae</taxon>
        <taxon>Vitis</taxon>
    </lineage>
</organism>
<dbReference type="EMBL" id="CP126661">
    <property type="protein sequence ID" value="WKA03735.1"/>
    <property type="molecule type" value="Genomic_DNA"/>
</dbReference>
<dbReference type="Pfam" id="PF00665">
    <property type="entry name" value="rve"/>
    <property type="match status" value="1"/>
</dbReference>
<protein>
    <recommendedName>
        <fullName evidence="1">Integrase catalytic domain-containing protein</fullName>
    </recommendedName>
</protein>